<keyword evidence="9 10" id="KW-0739">Sodium transport</keyword>
<evidence type="ECO:0000256" key="6">
    <source>
        <dbReference type="ARBA" id="ARBA00023053"/>
    </source>
</evidence>
<comment type="similarity">
    <text evidence="10">Belongs to the monovalent cation:proton antiporter 1 (CPA1) transporter (TC 2.A.36) family.</text>
</comment>
<feature type="transmembrane region" description="Helical" evidence="10">
    <location>
        <begin position="30"/>
        <end position="48"/>
    </location>
</feature>
<evidence type="ECO:0000256" key="2">
    <source>
        <dbReference type="ARBA" id="ARBA00022448"/>
    </source>
</evidence>
<evidence type="ECO:0000256" key="1">
    <source>
        <dbReference type="ARBA" id="ARBA00004651"/>
    </source>
</evidence>
<evidence type="ECO:0000313" key="12">
    <source>
        <dbReference type="EMBL" id="TPG47082.1"/>
    </source>
</evidence>
<accession>A0A502FCI2</accession>
<dbReference type="NCBIfam" id="TIGR00831">
    <property type="entry name" value="a_cpa1"/>
    <property type="match status" value="1"/>
</dbReference>
<name>A0A502FCI2_9PROT</name>
<feature type="transmembrane region" description="Helical" evidence="10">
    <location>
        <begin position="346"/>
        <end position="366"/>
    </location>
</feature>
<keyword evidence="2 10" id="KW-0813">Transport</keyword>
<dbReference type="Gene3D" id="6.10.140.1330">
    <property type="match status" value="1"/>
</dbReference>
<feature type="transmembrane region" description="Helical" evidence="10">
    <location>
        <begin position="6"/>
        <end position="23"/>
    </location>
</feature>
<dbReference type="GO" id="GO:0015386">
    <property type="term" value="F:potassium:proton antiporter activity"/>
    <property type="evidence" value="ECO:0007669"/>
    <property type="project" value="TreeGrafter"/>
</dbReference>
<dbReference type="PANTHER" id="PTHR10110:SF86">
    <property type="entry name" value="SODIUM_HYDROGEN EXCHANGER 7"/>
    <property type="match status" value="1"/>
</dbReference>
<evidence type="ECO:0000256" key="9">
    <source>
        <dbReference type="ARBA" id="ARBA00023201"/>
    </source>
</evidence>
<dbReference type="PANTHER" id="PTHR10110">
    <property type="entry name" value="SODIUM/HYDROGEN EXCHANGER"/>
    <property type="match status" value="1"/>
</dbReference>
<dbReference type="InterPro" id="IPR018422">
    <property type="entry name" value="Cation/H_exchanger_CPA1"/>
</dbReference>
<feature type="transmembrane region" description="Helical" evidence="10">
    <location>
        <begin position="230"/>
        <end position="247"/>
    </location>
</feature>
<evidence type="ECO:0000256" key="4">
    <source>
        <dbReference type="ARBA" id="ARBA00022692"/>
    </source>
</evidence>
<dbReference type="Proteomes" id="UP000317078">
    <property type="component" value="Unassembled WGS sequence"/>
</dbReference>
<dbReference type="InterPro" id="IPR004705">
    <property type="entry name" value="Cation/H_exchanger_CPA1_bac"/>
</dbReference>
<comment type="function">
    <text evidence="10">Na(+)/H(+) antiporter that extrudes sodium in exchange for external protons.</text>
</comment>
<dbReference type="RefSeq" id="WP_140886295.1">
    <property type="nucleotide sequence ID" value="NZ_RCZP01000037.1"/>
</dbReference>
<gene>
    <name evidence="12" type="ORF">EAH89_24170</name>
</gene>
<protein>
    <submittedName>
        <fullName evidence="12">Na+/H+ antiporter</fullName>
    </submittedName>
</protein>
<comment type="subcellular location">
    <subcellularLocation>
        <location evidence="10">Cell inner membrane</location>
        <topology evidence="10">Multi-pass membrane protein</topology>
    </subcellularLocation>
    <subcellularLocation>
        <location evidence="1">Cell membrane</location>
        <topology evidence="1">Multi-pass membrane protein</topology>
    </subcellularLocation>
</comment>
<dbReference type="OrthoDB" id="9809206at2"/>
<dbReference type="AlphaFoldDB" id="A0A502FCI2"/>
<proteinExistence type="inferred from homology"/>
<feature type="transmembrane region" description="Helical" evidence="10">
    <location>
        <begin position="373"/>
        <end position="397"/>
    </location>
</feature>
<keyword evidence="4 10" id="KW-0812">Transmembrane</keyword>
<evidence type="ECO:0000256" key="8">
    <source>
        <dbReference type="ARBA" id="ARBA00023136"/>
    </source>
</evidence>
<feature type="transmembrane region" description="Helical" evidence="10">
    <location>
        <begin position="177"/>
        <end position="199"/>
    </location>
</feature>
<dbReference type="EMBL" id="RCZP01000037">
    <property type="protein sequence ID" value="TPG47082.1"/>
    <property type="molecule type" value="Genomic_DNA"/>
</dbReference>
<evidence type="ECO:0000256" key="3">
    <source>
        <dbReference type="ARBA" id="ARBA00022475"/>
    </source>
</evidence>
<comment type="caution">
    <text evidence="12">The sequence shown here is derived from an EMBL/GenBank/DDBJ whole genome shotgun (WGS) entry which is preliminary data.</text>
</comment>
<evidence type="ECO:0000259" key="11">
    <source>
        <dbReference type="Pfam" id="PF00999"/>
    </source>
</evidence>
<feature type="transmembrane region" description="Helical" evidence="10">
    <location>
        <begin position="318"/>
        <end position="334"/>
    </location>
</feature>
<keyword evidence="8 10" id="KW-0472">Membrane</keyword>
<dbReference type="Pfam" id="PF00999">
    <property type="entry name" value="Na_H_Exchanger"/>
    <property type="match status" value="1"/>
</dbReference>
<feature type="transmembrane region" description="Helical" evidence="10">
    <location>
        <begin position="295"/>
        <end position="313"/>
    </location>
</feature>
<keyword evidence="7 10" id="KW-0406">Ion transport</keyword>
<organism evidence="12 13">
    <name type="scientific">Muricoccus nepalensis</name>
    <dbReference type="NCBI Taxonomy" id="1854500"/>
    <lineage>
        <taxon>Bacteria</taxon>
        <taxon>Pseudomonadati</taxon>
        <taxon>Pseudomonadota</taxon>
        <taxon>Alphaproteobacteria</taxon>
        <taxon>Acetobacterales</taxon>
        <taxon>Roseomonadaceae</taxon>
        <taxon>Muricoccus</taxon>
    </lineage>
</organism>
<dbReference type="GO" id="GO:0098719">
    <property type="term" value="P:sodium ion import across plasma membrane"/>
    <property type="evidence" value="ECO:0007669"/>
    <property type="project" value="TreeGrafter"/>
</dbReference>
<feature type="transmembrane region" description="Helical" evidence="10">
    <location>
        <begin position="83"/>
        <end position="105"/>
    </location>
</feature>
<keyword evidence="10" id="KW-0050">Antiport</keyword>
<dbReference type="GO" id="GO:0015385">
    <property type="term" value="F:sodium:proton antiporter activity"/>
    <property type="evidence" value="ECO:0007669"/>
    <property type="project" value="InterPro"/>
</dbReference>
<feature type="transmembrane region" description="Helical" evidence="10">
    <location>
        <begin position="111"/>
        <end position="133"/>
    </location>
</feature>
<evidence type="ECO:0000256" key="10">
    <source>
        <dbReference type="RuleBase" id="RU366002"/>
    </source>
</evidence>
<keyword evidence="3" id="KW-1003">Cell membrane</keyword>
<dbReference type="InterPro" id="IPR006153">
    <property type="entry name" value="Cation/H_exchanger_TM"/>
</dbReference>
<evidence type="ECO:0000256" key="7">
    <source>
        <dbReference type="ARBA" id="ARBA00023065"/>
    </source>
</evidence>
<keyword evidence="13" id="KW-1185">Reference proteome</keyword>
<feature type="domain" description="Cation/H+ exchanger transmembrane" evidence="11">
    <location>
        <begin position="13"/>
        <end position="396"/>
    </location>
</feature>
<feature type="transmembrane region" description="Helical" evidence="10">
    <location>
        <begin position="268"/>
        <end position="289"/>
    </location>
</feature>
<feature type="transmembrane region" description="Helical" evidence="10">
    <location>
        <begin position="54"/>
        <end position="71"/>
    </location>
</feature>
<reference evidence="12 13" key="1">
    <citation type="journal article" date="2019" name="Environ. Microbiol.">
        <title>Species interactions and distinct microbial communities in high Arctic permafrost affected cryosols are associated with the CH4 and CO2 gas fluxes.</title>
        <authorList>
            <person name="Altshuler I."/>
            <person name="Hamel J."/>
            <person name="Turney S."/>
            <person name="Magnuson E."/>
            <person name="Levesque R."/>
            <person name="Greer C."/>
            <person name="Whyte L.G."/>
        </authorList>
    </citation>
    <scope>NUCLEOTIDE SEQUENCE [LARGE SCALE GENOMIC DNA]</scope>
    <source>
        <strain evidence="12 13">S9.3B</strain>
    </source>
</reference>
<dbReference type="GO" id="GO:0005886">
    <property type="term" value="C:plasma membrane"/>
    <property type="evidence" value="ECO:0007669"/>
    <property type="project" value="UniProtKB-SubCell"/>
</dbReference>
<dbReference type="GO" id="GO:0051453">
    <property type="term" value="P:regulation of intracellular pH"/>
    <property type="evidence" value="ECO:0007669"/>
    <property type="project" value="TreeGrafter"/>
</dbReference>
<keyword evidence="10" id="KW-0997">Cell inner membrane</keyword>
<evidence type="ECO:0000256" key="5">
    <source>
        <dbReference type="ARBA" id="ARBA00022989"/>
    </source>
</evidence>
<keyword evidence="6 10" id="KW-0915">Sodium</keyword>
<sequence length="522" mass="55236">MHTLEITLALMAACVVFAVVARLTRVPYAAVLVLGGMGLAFVPGLPQVRLDPELALAAFLPPLLQASAWRTDWRQFRASIRPILLLAFGAVLFTAACVAVVARLLLPELPWAAAIALGAVVAPPDAVAAASVLKRLPLPQRVVTVLEGESLMNDASSLVLFRLAVSALAAGSVSPGVVALTFLGVGLGGMAVGWAVAWGASRLVPLLNDTLLEVALTFLTAYAAYLGAEALGVSGVMAVVTGGILLVRRQRNLLSARTRTEARATWSFVEFALTSLVFILVGLQLNGILARLGDYPLGFLALAAGALSVTLILSRLAWVMPIALLPILLPWTTPGDGLPRPREAAVIGWAGMRGVVSLATAIALPLETPHRELLVFLAFTAILSTLVVQGTTLGWVIGRLKVALPSRAGMDPEEAAARRLMARAALEEVQHRLDSPLDGAIARDLVGEFRDIDRVYSGIAAGGTQAEMLARLQIRLAATRSARRALIGHEEESTLSEDMLAGLLAETDHEELRLMRQIAQAR</sequence>
<keyword evidence="5 10" id="KW-1133">Transmembrane helix</keyword>
<evidence type="ECO:0000313" key="13">
    <source>
        <dbReference type="Proteomes" id="UP000317078"/>
    </source>
</evidence>